<feature type="non-terminal residue" evidence="4">
    <location>
        <position position="1"/>
    </location>
</feature>
<keyword evidence="1" id="KW-0808">Transferase</keyword>
<dbReference type="PANTHER" id="PTHR10434:SF11">
    <property type="entry name" value="1-ACYL-SN-GLYCEROL-3-PHOSPHATE ACYLTRANSFERASE"/>
    <property type="match status" value="1"/>
</dbReference>
<dbReference type="SMART" id="SM00563">
    <property type="entry name" value="PlsC"/>
    <property type="match status" value="1"/>
</dbReference>
<dbReference type="EMBL" id="BARV01017640">
    <property type="protein sequence ID" value="GAI25615.1"/>
    <property type="molecule type" value="Genomic_DNA"/>
</dbReference>
<reference evidence="4" key="1">
    <citation type="journal article" date="2014" name="Front. Microbiol.">
        <title>High frequency of phylogenetically diverse reductive dehalogenase-homologous genes in deep subseafloor sedimentary metagenomes.</title>
        <authorList>
            <person name="Kawai M."/>
            <person name="Futagami T."/>
            <person name="Toyoda A."/>
            <person name="Takaki Y."/>
            <person name="Nishi S."/>
            <person name="Hori S."/>
            <person name="Arai W."/>
            <person name="Tsubouchi T."/>
            <person name="Morono Y."/>
            <person name="Uchiyama I."/>
            <person name="Ito T."/>
            <person name="Fujiyama A."/>
            <person name="Inagaki F."/>
            <person name="Takami H."/>
        </authorList>
    </citation>
    <scope>NUCLEOTIDE SEQUENCE</scope>
    <source>
        <strain evidence="4">Expedition CK06-06</strain>
    </source>
</reference>
<dbReference type="PANTHER" id="PTHR10434">
    <property type="entry name" value="1-ACYL-SN-GLYCEROL-3-PHOSPHATE ACYLTRANSFERASE"/>
    <property type="match status" value="1"/>
</dbReference>
<keyword evidence="2" id="KW-0012">Acyltransferase</keyword>
<evidence type="ECO:0000313" key="4">
    <source>
        <dbReference type="EMBL" id="GAI25615.1"/>
    </source>
</evidence>
<dbReference type="AlphaFoldDB" id="X1NFN6"/>
<gene>
    <name evidence="4" type="ORF">S06H3_30013</name>
</gene>
<accession>X1NFN6</accession>
<dbReference type="GO" id="GO:0006654">
    <property type="term" value="P:phosphatidic acid biosynthetic process"/>
    <property type="evidence" value="ECO:0007669"/>
    <property type="project" value="TreeGrafter"/>
</dbReference>
<name>X1NFN6_9ZZZZ</name>
<feature type="domain" description="Phospholipid/glycerol acyltransferase" evidence="3">
    <location>
        <begin position="152"/>
        <end position="269"/>
    </location>
</feature>
<feature type="non-terminal residue" evidence="4">
    <location>
        <position position="282"/>
    </location>
</feature>
<evidence type="ECO:0000256" key="1">
    <source>
        <dbReference type="ARBA" id="ARBA00022679"/>
    </source>
</evidence>
<proteinExistence type="predicted"/>
<sequence>LMKPTRVLVRIGKPIYYTDYYGKELSYPDARKLSDELREKIKNLIEMGYSKGSEKDPELSLSIDSPSDMERLQKHDALKSLLKPKSTGKKILKLIDDTWYGFLRALEVFDLRTHFQDAIQMFSGNLVHQLCNTLIPYKTIDFDKYIPKEGGAVIAPSHNSEWDVIIIATAITQKPKRILYQMSKQSLFRVPIVNAWVRNHHAFPLKRGEHDVECYLHARELLEAEQLVCTYPEGTTNPGNGQLLEGHTGCVRLAIDAKVPIIPVGITGTENIYPKHAKMLNF</sequence>
<comment type="caution">
    <text evidence="4">The sequence shown here is derived from an EMBL/GenBank/DDBJ whole genome shotgun (WGS) entry which is preliminary data.</text>
</comment>
<dbReference type="InterPro" id="IPR002123">
    <property type="entry name" value="Plipid/glycerol_acylTrfase"/>
</dbReference>
<dbReference type="SUPFAM" id="SSF69593">
    <property type="entry name" value="Glycerol-3-phosphate (1)-acyltransferase"/>
    <property type="match status" value="1"/>
</dbReference>
<evidence type="ECO:0000256" key="2">
    <source>
        <dbReference type="ARBA" id="ARBA00023315"/>
    </source>
</evidence>
<organism evidence="4">
    <name type="scientific">marine sediment metagenome</name>
    <dbReference type="NCBI Taxonomy" id="412755"/>
    <lineage>
        <taxon>unclassified sequences</taxon>
        <taxon>metagenomes</taxon>
        <taxon>ecological metagenomes</taxon>
    </lineage>
</organism>
<dbReference type="Pfam" id="PF01553">
    <property type="entry name" value="Acyltransferase"/>
    <property type="match status" value="1"/>
</dbReference>
<evidence type="ECO:0000259" key="3">
    <source>
        <dbReference type="SMART" id="SM00563"/>
    </source>
</evidence>
<dbReference type="CDD" id="cd07989">
    <property type="entry name" value="LPLAT_AGPAT-like"/>
    <property type="match status" value="1"/>
</dbReference>
<dbReference type="GO" id="GO:0003841">
    <property type="term" value="F:1-acylglycerol-3-phosphate O-acyltransferase activity"/>
    <property type="evidence" value="ECO:0007669"/>
    <property type="project" value="TreeGrafter"/>
</dbReference>
<protein>
    <recommendedName>
        <fullName evidence="3">Phospholipid/glycerol acyltransferase domain-containing protein</fullName>
    </recommendedName>
</protein>